<name>A0A151XHY3_9HYME</name>
<evidence type="ECO:0000313" key="1">
    <source>
        <dbReference type="EMBL" id="KYQ60012.1"/>
    </source>
</evidence>
<proteinExistence type="predicted"/>
<dbReference type="STRING" id="64791.A0A151XHY3"/>
<accession>A0A151XHY3</accession>
<sequence length="289" mass="33721">MNYSISFQNQRILPSPTVRFLGVLLDPKLLGQAHMSFIIDKSRGTLQIIQTLRGTWWRAHPRMLLTIYRAMLRASIDSAHIFDLTHNSQSRALQIVQNQALRLCFGYRISTPLNVMYAETVELTLFFRFRLLTSRYFLKISSVRNHVVVNKLHQLCDLAVGTYRTDYLHARFPAALIFHRIWISYHSSIDCSFTLPNFRSSLRSTSISPSYTSLYLPSADTHNFFPIPPAQSFFNQELQHLTSDSVLFYTDGSKVTIMCLWDPRSSPRSWKPNICLIRHLYRRYSIYRS</sequence>
<keyword evidence="2" id="KW-1185">Reference proteome</keyword>
<evidence type="ECO:0000313" key="2">
    <source>
        <dbReference type="Proteomes" id="UP000075809"/>
    </source>
</evidence>
<organism evidence="1 2">
    <name type="scientific">Mycetomoellerius zeteki</name>
    <dbReference type="NCBI Taxonomy" id="64791"/>
    <lineage>
        <taxon>Eukaryota</taxon>
        <taxon>Metazoa</taxon>
        <taxon>Ecdysozoa</taxon>
        <taxon>Arthropoda</taxon>
        <taxon>Hexapoda</taxon>
        <taxon>Insecta</taxon>
        <taxon>Pterygota</taxon>
        <taxon>Neoptera</taxon>
        <taxon>Endopterygota</taxon>
        <taxon>Hymenoptera</taxon>
        <taxon>Apocrita</taxon>
        <taxon>Aculeata</taxon>
        <taxon>Formicoidea</taxon>
        <taxon>Formicidae</taxon>
        <taxon>Myrmicinae</taxon>
        <taxon>Mycetomoellerius</taxon>
    </lineage>
</organism>
<reference evidence="1 2" key="1">
    <citation type="submission" date="2015-09" db="EMBL/GenBank/DDBJ databases">
        <title>Trachymyrmex zeteki WGS genome.</title>
        <authorList>
            <person name="Nygaard S."/>
            <person name="Hu H."/>
            <person name="Boomsma J."/>
            <person name="Zhang G."/>
        </authorList>
    </citation>
    <scope>NUCLEOTIDE SEQUENCE [LARGE SCALE GENOMIC DNA]</scope>
    <source>
        <strain evidence="1">Tzet28-1</strain>
        <tissue evidence="1">Whole body</tissue>
    </source>
</reference>
<protein>
    <recommendedName>
        <fullName evidence="3">RNA-directed DNA polymerase from mobile element jockey</fullName>
    </recommendedName>
</protein>
<dbReference type="AlphaFoldDB" id="A0A151XHY3"/>
<dbReference type="EMBL" id="KQ982108">
    <property type="protein sequence ID" value="KYQ60012.1"/>
    <property type="molecule type" value="Genomic_DNA"/>
</dbReference>
<dbReference type="Proteomes" id="UP000075809">
    <property type="component" value="Unassembled WGS sequence"/>
</dbReference>
<evidence type="ECO:0008006" key="3">
    <source>
        <dbReference type="Google" id="ProtNLM"/>
    </source>
</evidence>
<gene>
    <name evidence="1" type="ORF">ALC60_00948</name>
</gene>